<feature type="compositionally biased region" description="Polar residues" evidence="1">
    <location>
        <begin position="1"/>
        <end position="21"/>
    </location>
</feature>
<evidence type="ECO:0000256" key="1">
    <source>
        <dbReference type="SAM" id="MobiDB-lite"/>
    </source>
</evidence>
<sequence length="126" mass="13780">MGSQPSNWEFSRGSQELQDTLQHGKPTFELGIPRGFPRVVGLPLSWEANLRTGSSQELSRGFPRVVGVPSAWEAPFELGVPMGFLKASQASLQHGKPPQTGTLLGASQRLHKSYRPPFRMGSLPLN</sequence>
<dbReference type="EMBL" id="JAAALK010000086">
    <property type="protein sequence ID" value="KAG8081848.1"/>
    <property type="molecule type" value="Genomic_DNA"/>
</dbReference>
<proteinExistence type="predicted"/>
<organism evidence="2 3">
    <name type="scientific">Zizania palustris</name>
    <name type="common">Northern wild rice</name>
    <dbReference type="NCBI Taxonomy" id="103762"/>
    <lineage>
        <taxon>Eukaryota</taxon>
        <taxon>Viridiplantae</taxon>
        <taxon>Streptophyta</taxon>
        <taxon>Embryophyta</taxon>
        <taxon>Tracheophyta</taxon>
        <taxon>Spermatophyta</taxon>
        <taxon>Magnoliopsida</taxon>
        <taxon>Liliopsida</taxon>
        <taxon>Poales</taxon>
        <taxon>Poaceae</taxon>
        <taxon>BOP clade</taxon>
        <taxon>Oryzoideae</taxon>
        <taxon>Oryzeae</taxon>
        <taxon>Zizaniinae</taxon>
        <taxon>Zizania</taxon>
    </lineage>
</organism>
<keyword evidence="3" id="KW-1185">Reference proteome</keyword>
<dbReference type="Proteomes" id="UP000729402">
    <property type="component" value="Unassembled WGS sequence"/>
</dbReference>
<accession>A0A8J5TFP2</accession>
<dbReference type="AlphaFoldDB" id="A0A8J5TFP2"/>
<evidence type="ECO:0000313" key="2">
    <source>
        <dbReference type="EMBL" id="KAG8081848.1"/>
    </source>
</evidence>
<name>A0A8J5TFP2_ZIZPA</name>
<gene>
    <name evidence="2" type="ORF">GUJ93_ZPchr0014g47334</name>
</gene>
<comment type="caution">
    <text evidence="2">The sequence shown here is derived from an EMBL/GenBank/DDBJ whole genome shotgun (WGS) entry which is preliminary data.</text>
</comment>
<feature type="region of interest" description="Disordered" evidence="1">
    <location>
        <begin position="1"/>
        <end position="28"/>
    </location>
</feature>
<reference evidence="2" key="2">
    <citation type="submission" date="2021-02" db="EMBL/GenBank/DDBJ databases">
        <authorList>
            <person name="Kimball J.A."/>
            <person name="Haas M.W."/>
            <person name="Macchietto M."/>
            <person name="Kono T."/>
            <person name="Duquette J."/>
            <person name="Shao M."/>
        </authorList>
    </citation>
    <scope>NUCLEOTIDE SEQUENCE</scope>
    <source>
        <tissue evidence="2">Fresh leaf tissue</tissue>
    </source>
</reference>
<protein>
    <submittedName>
        <fullName evidence="2">Uncharacterized protein</fullName>
    </submittedName>
</protein>
<feature type="region of interest" description="Disordered" evidence="1">
    <location>
        <begin position="91"/>
        <end position="126"/>
    </location>
</feature>
<reference evidence="2" key="1">
    <citation type="journal article" date="2021" name="bioRxiv">
        <title>Whole Genome Assembly and Annotation of Northern Wild Rice, Zizania palustris L., Supports a Whole Genome Duplication in the Zizania Genus.</title>
        <authorList>
            <person name="Haas M."/>
            <person name="Kono T."/>
            <person name="Macchietto M."/>
            <person name="Millas R."/>
            <person name="McGilp L."/>
            <person name="Shao M."/>
            <person name="Duquette J."/>
            <person name="Hirsch C.N."/>
            <person name="Kimball J."/>
        </authorList>
    </citation>
    <scope>NUCLEOTIDE SEQUENCE</scope>
    <source>
        <tissue evidence="2">Fresh leaf tissue</tissue>
    </source>
</reference>
<evidence type="ECO:0000313" key="3">
    <source>
        <dbReference type="Proteomes" id="UP000729402"/>
    </source>
</evidence>